<evidence type="ECO:0008006" key="4">
    <source>
        <dbReference type="Google" id="ProtNLM"/>
    </source>
</evidence>
<dbReference type="AlphaFoldDB" id="A0A089LDX6"/>
<reference evidence="2" key="1">
    <citation type="submission" date="2014-08" db="EMBL/GenBank/DDBJ databases">
        <title>Comparative genomics of the Paenibacillus odorifer group.</title>
        <authorList>
            <person name="den Bakker H.C."/>
            <person name="Tsai Y.-C.Y.-C."/>
            <person name="Martin N."/>
            <person name="Korlach J."/>
            <person name="Wiedmann M."/>
        </authorList>
    </citation>
    <scope>NUCLEOTIDE SEQUENCE [LARGE SCALE GENOMIC DNA]</scope>
    <source>
        <strain evidence="2">DSM 13188</strain>
    </source>
</reference>
<name>A0A089LDX6_PAEBO</name>
<feature type="compositionally biased region" description="Basic and acidic residues" evidence="1">
    <location>
        <begin position="267"/>
        <end position="280"/>
    </location>
</feature>
<protein>
    <recommendedName>
        <fullName evidence="4">DnaD domain-containing protein</fullName>
    </recommendedName>
</protein>
<dbReference type="KEGG" id="pbd:PBOR_24255"/>
<dbReference type="RefSeq" id="WP_042215840.1">
    <property type="nucleotide sequence ID" value="NZ_CP009285.1"/>
</dbReference>
<gene>
    <name evidence="2" type="ORF">PBOR_24255</name>
</gene>
<dbReference type="HOGENOM" id="CLU_914795_0_0_9"/>
<organism evidence="2 3">
    <name type="scientific">Paenibacillus borealis</name>
    <dbReference type="NCBI Taxonomy" id="160799"/>
    <lineage>
        <taxon>Bacteria</taxon>
        <taxon>Bacillati</taxon>
        <taxon>Bacillota</taxon>
        <taxon>Bacilli</taxon>
        <taxon>Bacillales</taxon>
        <taxon>Paenibacillaceae</taxon>
        <taxon>Paenibacillus</taxon>
    </lineage>
</organism>
<evidence type="ECO:0000313" key="2">
    <source>
        <dbReference type="EMBL" id="AIQ59716.1"/>
    </source>
</evidence>
<feature type="region of interest" description="Disordered" evidence="1">
    <location>
        <begin position="288"/>
        <end position="307"/>
    </location>
</feature>
<keyword evidence="3" id="KW-1185">Reference proteome</keyword>
<dbReference type="EMBL" id="CP009285">
    <property type="protein sequence ID" value="AIQ59716.1"/>
    <property type="molecule type" value="Genomic_DNA"/>
</dbReference>
<dbReference type="OrthoDB" id="1821976at2"/>
<dbReference type="Proteomes" id="UP000029518">
    <property type="component" value="Chromosome"/>
</dbReference>
<sequence>MTESAREPTMAGLLNQYEAIGGPEEYGPEGIAIMVALWRKSCKLGWKRAFQMTNTELTLQTGIKSRDTINTHRSKLVNAGLIGYTSPPRGSAKGSYTIRFDLIVVGEPVQNSDHFNIVGEEVVQKPDHFSKADGEAVRKLDHFPDTVLKDLSTTITSTTDNEFADEIDQGKPGDMFELLNAFCKMNHRLDIHISPREREAMGRMVAGGTPNPFTIRTMESLLQAKREREGDDFKYPTSFLYYVDGIKKAWLNSQTTAAQTDGVAPRETTDKPQRQTKQQRELAELDMMIEEERRRGEAGGHSSGPHH</sequence>
<evidence type="ECO:0000313" key="3">
    <source>
        <dbReference type="Proteomes" id="UP000029518"/>
    </source>
</evidence>
<accession>A0A089LDX6</accession>
<feature type="region of interest" description="Disordered" evidence="1">
    <location>
        <begin position="257"/>
        <end position="280"/>
    </location>
</feature>
<proteinExistence type="predicted"/>
<evidence type="ECO:0000256" key="1">
    <source>
        <dbReference type="SAM" id="MobiDB-lite"/>
    </source>
</evidence>